<reference evidence="7 8" key="1">
    <citation type="submission" date="2018-03" db="EMBL/GenBank/DDBJ databases">
        <title>Genomic Encyclopedia of Archaeal and Bacterial Type Strains, Phase II (KMG-II): from individual species to whole genera.</title>
        <authorList>
            <person name="Goeker M."/>
        </authorList>
    </citation>
    <scope>NUCLEOTIDE SEQUENCE [LARGE SCALE GENOMIC DNA]</scope>
    <source>
        <strain evidence="7 8">DSM 45601</strain>
    </source>
</reference>
<dbReference type="PANTHER" id="PTHR30474">
    <property type="entry name" value="CELL CYCLE PROTEIN"/>
    <property type="match status" value="1"/>
</dbReference>
<feature type="transmembrane region" description="Helical" evidence="6">
    <location>
        <begin position="412"/>
        <end position="438"/>
    </location>
</feature>
<evidence type="ECO:0000313" key="7">
    <source>
        <dbReference type="EMBL" id="PRX99605.1"/>
    </source>
</evidence>
<dbReference type="GO" id="GO:0005886">
    <property type="term" value="C:plasma membrane"/>
    <property type="evidence" value="ECO:0007669"/>
    <property type="project" value="TreeGrafter"/>
</dbReference>
<dbReference type="RefSeq" id="WP_106244318.1">
    <property type="nucleotide sequence ID" value="NZ_PVZC01000003.1"/>
</dbReference>
<dbReference type="InterPro" id="IPR001182">
    <property type="entry name" value="FtsW/RodA"/>
</dbReference>
<evidence type="ECO:0000256" key="5">
    <source>
        <dbReference type="ARBA" id="ARBA00023136"/>
    </source>
</evidence>
<evidence type="ECO:0000256" key="3">
    <source>
        <dbReference type="ARBA" id="ARBA00022960"/>
    </source>
</evidence>
<keyword evidence="5 6" id="KW-0472">Membrane</keyword>
<keyword evidence="8" id="KW-1185">Reference proteome</keyword>
<dbReference type="Pfam" id="PF01098">
    <property type="entry name" value="FTSW_RODA_SPOVE"/>
    <property type="match status" value="1"/>
</dbReference>
<dbReference type="Proteomes" id="UP000237846">
    <property type="component" value="Unassembled WGS sequence"/>
</dbReference>
<evidence type="ECO:0000256" key="4">
    <source>
        <dbReference type="ARBA" id="ARBA00022989"/>
    </source>
</evidence>
<organism evidence="7 8">
    <name type="scientific">Allonocardiopsis opalescens</name>
    <dbReference type="NCBI Taxonomy" id="1144618"/>
    <lineage>
        <taxon>Bacteria</taxon>
        <taxon>Bacillati</taxon>
        <taxon>Actinomycetota</taxon>
        <taxon>Actinomycetes</taxon>
        <taxon>Streptosporangiales</taxon>
        <taxon>Allonocardiopsis</taxon>
    </lineage>
</organism>
<feature type="transmembrane region" description="Helical" evidence="6">
    <location>
        <begin position="87"/>
        <end position="104"/>
    </location>
</feature>
<dbReference type="PANTHER" id="PTHR30474:SF3">
    <property type="entry name" value="PEPTIDOGLYCAN GLYCOSYLTRANSFERASE RODA"/>
    <property type="match status" value="1"/>
</dbReference>
<comment type="caution">
    <text evidence="7">The sequence shown here is derived from an EMBL/GenBank/DDBJ whole genome shotgun (WGS) entry which is preliminary data.</text>
</comment>
<dbReference type="AlphaFoldDB" id="A0A2T0Q6Z8"/>
<evidence type="ECO:0000256" key="6">
    <source>
        <dbReference type="SAM" id="Phobius"/>
    </source>
</evidence>
<evidence type="ECO:0000313" key="8">
    <source>
        <dbReference type="Proteomes" id="UP000237846"/>
    </source>
</evidence>
<proteinExistence type="predicted"/>
<dbReference type="GO" id="GO:0051301">
    <property type="term" value="P:cell division"/>
    <property type="evidence" value="ECO:0007669"/>
    <property type="project" value="InterPro"/>
</dbReference>
<feature type="transmembrane region" description="Helical" evidence="6">
    <location>
        <begin position="59"/>
        <end position="80"/>
    </location>
</feature>
<feature type="transmembrane region" description="Helical" evidence="6">
    <location>
        <begin position="195"/>
        <end position="212"/>
    </location>
</feature>
<dbReference type="GO" id="GO:0032153">
    <property type="term" value="C:cell division site"/>
    <property type="evidence" value="ECO:0007669"/>
    <property type="project" value="TreeGrafter"/>
</dbReference>
<dbReference type="GO" id="GO:0015648">
    <property type="term" value="F:lipid-linked peptidoglycan transporter activity"/>
    <property type="evidence" value="ECO:0007669"/>
    <property type="project" value="TreeGrafter"/>
</dbReference>
<feature type="transmembrane region" description="Helical" evidence="6">
    <location>
        <begin position="232"/>
        <end position="249"/>
    </location>
</feature>
<name>A0A2T0Q6Z8_9ACTN</name>
<dbReference type="GO" id="GO:0008360">
    <property type="term" value="P:regulation of cell shape"/>
    <property type="evidence" value="ECO:0007669"/>
    <property type="project" value="UniProtKB-KW"/>
</dbReference>
<sequence>MSDADTPGVRDRVLKVVKPLFASKQRGIEFLMLLLGLALTLLYFLFAGYGLDGRFHGELIPPVLVFTAAVFGAHIALRYLAPYADPLILPVAVLLNGIGLAVQWRNPTAVRNEDGQITGFEHVIGNQLIWSILGLALCVGVIFLIKEPRRLQSFPYLILIVGFIFVMLPLVPGLGHAELGARLWIRIGTYTFQPAEIGRICFVIFFAAYLVARRDALSLAGRRIGFIDLPRMRDTGPLVVAWALCILLFVGMTDLGTSLLIFTLFLAMVYAATRRISWVLIGLTMFSVAAVVAYFLFGHVRERVELLTRALDAEYMDQLVPCFSNPEEQCERGPNQIAQGVFQLADGGLFGTGLGNAQGFEGIPFINSDLVTIMIGTELGLTGFMALLLLYFLLVQRGLRTAVASTGMFVKLLATGISFLVAFQVFVVVGGVTLMIPLTGMTTPFLAAGGSSLIGTWILMGLLIRMSDSAYKPAPVAIQDEGMTQVITR</sequence>
<keyword evidence="3" id="KW-0133">Cell shape</keyword>
<feature type="transmembrane region" description="Helical" evidence="6">
    <location>
        <begin position="278"/>
        <end position="297"/>
    </location>
</feature>
<feature type="transmembrane region" description="Helical" evidence="6">
    <location>
        <begin position="124"/>
        <end position="144"/>
    </location>
</feature>
<keyword evidence="4 6" id="KW-1133">Transmembrane helix</keyword>
<dbReference type="EMBL" id="PVZC01000003">
    <property type="protein sequence ID" value="PRX99605.1"/>
    <property type="molecule type" value="Genomic_DNA"/>
</dbReference>
<feature type="transmembrane region" description="Helical" evidence="6">
    <location>
        <begin position="28"/>
        <end position="47"/>
    </location>
</feature>
<feature type="transmembrane region" description="Helical" evidence="6">
    <location>
        <begin position="444"/>
        <end position="464"/>
    </location>
</feature>
<evidence type="ECO:0000256" key="2">
    <source>
        <dbReference type="ARBA" id="ARBA00022692"/>
    </source>
</evidence>
<dbReference type="OrthoDB" id="9812661at2"/>
<feature type="transmembrane region" description="Helical" evidence="6">
    <location>
        <begin position="370"/>
        <end position="392"/>
    </location>
</feature>
<protein>
    <submittedName>
        <fullName evidence="7">Cell elongation-specific peptidoglycan biosynthesis regulator RodA</fullName>
    </submittedName>
</protein>
<evidence type="ECO:0000256" key="1">
    <source>
        <dbReference type="ARBA" id="ARBA00004141"/>
    </source>
</evidence>
<feature type="transmembrane region" description="Helical" evidence="6">
    <location>
        <begin position="156"/>
        <end position="175"/>
    </location>
</feature>
<accession>A0A2T0Q6Z8</accession>
<keyword evidence="2 6" id="KW-0812">Transmembrane</keyword>
<gene>
    <name evidence="7" type="ORF">CLV72_103208</name>
</gene>
<comment type="subcellular location">
    <subcellularLocation>
        <location evidence="1">Membrane</location>
        <topology evidence="1">Multi-pass membrane protein</topology>
    </subcellularLocation>
</comment>